<keyword evidence="2" id="KW-1185">Reference proteome</keyword>
<sequence length="257" mass="29095">MTSMMPINNDLLNLWKSPLANGQTLAPIQYPDVLDDPIVFVGMNPSFSVAGWKSLQQHNSSGLPNPATVFQWPNPVFNQQHAITWEQIALQNYAYFKWHRQLACIVGNPWYHLDLFAVRETNQTALTLQVLKSLRPLSVNPFGTAQLDIFDQAIDLIRPKAVVVANALASRIYLDRRTPGRQSGCCCHIDSTTQGYQFPVFFSGMLTGQRALDIFSRERLFCQVSKHLERSKAFEDWCAGTLPDCREIDFDRDLCGS</sequence>
<proteinExistence type="predicted"/>
<name>A0ABN6PTN0_9BURK</name>
<accession>A0ABN6PTN0</accession>
<protein>
    <submittedName>
        <fullName evidence="1">Uncharacterized protein</fullName>
    </submittedName>
</protein>
<organism evidence="1 2">
    <name type="scientific">Sphaerotilus microaerophilus</name>
    <dbReference type="NCBI Taxonomy" id="2914710"/>
    <lineage>
        <taxon>Bacteria</taxon>
        <taxon>Pseudomonadati</taxon>
        <taxon>Pseudomonadota</taxon>
        <taxon>Betaproteobacteria</taxon>
        <taxon>Burkholderiales</taxon>
        <taxon>Sphaerotilaceae</taxon>
        <taxon>Sphaerotilus</taxon>
    </lineage>
</organism>
<evidence type="ECO:0000313" key="1">
    <source>
        <dbReference type="EMBL" id="BDI07462.1"/>
    </source>
</evidence>
<gene>
    <name evidence="1" type="ORF">CATMQ487_44320</name>
</gene>
<evidence type="ECO:0000313" key="2">
    <source>
        <dbReference type="Proteomes" id="UP001057498"/>
    </source>
</evidence>
<dbReference type="Proteomes" id="UP001057498">
    <property type="component" value="Chromosome"/>
</dbReference>
<dbReference type="RefSeq" id="WP_251970651.1">
    <property type="nucleotide sequence ID" value="NZ_AP025730.1"/>
</dbReference>
<reference evidence="1" key="1">
    <citation type="submission" date="2022-04" db="EMBL/GenBank/DDBJ databases">
        <title>Whole genome sequence of Sphaerotilus sp. FB-5.</title>
        <authorList>
            <person name="Takeda M."/>
            <person name="Narihara S."/>
            <person name="Akimoto M."/>
            <person name="Akimoto R."/>
            <person name="Nishiyashiki S."/>
            <person name="Murakami T."/>
        </authorList>
    </citation>
    <scope>NUCLEOTIDE SEQUENCE</scope>
    <source>
        <strain evidence="1">FB-5</strain>
    </source>
</reference>
<dbReference type="EMBL" id="AP025730">
    <property type="protein sequence ID" value="BDI07462.1"/>
    <property type="molecule type" value="Genomic_DNA"/>
</dbReference>